<evidence type="ECO:0000256" key="1">
    <source>
        <dbReference type="SAM" id="Phobius"/>
    </source>
</evidence>
<feature type="transmembrane region" description="Helical" evidence="1">
    <location>
        <begin position="6"/>
        <end position="26"/>
    </location>
</feature>
<keyword evidence="1" id="KW-0812">Transmembrane</keyword>
<organism evidence="3 4">
    <name type="scientific">Rhodoplanes serenus</name>
    <dbReference type="NCBI Taxonomy" id="200615"/>
    <lineage>
        <taxon>Bacteria</taxon>
        <taxon>Pseudomonadati</taxon>
        <taxon>Pseudomonadota</taxon>
        <taxon>Alphaproteobacteria</taxon>
        <taxon>Hyphomicrobiales</taxon>
        <taxon>Nitrobacteraceae</taxon>
        <taxon>Rhodoplanes</taxon>
    </lineage>
</organism>
<comment type="caution">
    <text evidence="3">The sequence shown here is derived from an EMBL/GenBank/DDBJ whole genome shotgun (WGS) entry which is preliminary data.</text>
</comment>
<dbReference type="Gene3D" id="2.10.109.10">
    <property type="entry name" value="Umud Fragment, subunit A"/>
    <property type="match status" value="1"/>
</dbReference>
<evidence type="ECO:0000313" key="3">
    <source>
        <dbReference type="EMBL" id="VCU07774.1"/>
    </source>
</evidence>
<dbReference type="AlphaFoldDB" id="A0A447CRD5"/>
<dbReference type="GO" id="GO:0006465">
    <property type="term" value="P:signal peptide processing"/>
    <property type="evidence" value="ECO:0007669"/>
    <property type="project" value="InterPro"/>
</dbReference>
<dbReference type="RefSeq" id="WP_129607976.1">
    <property type="nucleotide sequence ID" value="NZ_UWOC01000066.1"/>
</dbReference>
<dbReference type="Proteomes" id="UP000289200">
    <property type="component" value="Unassembled WGS sequence"/>
</dbReference>
<gene>
    <name evidence="3" type="ORF">RHODGE_RHODGE_00946</name>
</gene>
<accession>A0A447CRD5</accession>
<evidence type="ECO:0000259" key="2">
    <source>
        <dbReference type="Pfam" id="PF10502"/>
    </source>
</evidence>
<sequence>MTRFGYVMTTYFTVMVIGGLSFVHIAPKLVWNASASTPIGLYSIDRSPRLEVTDLVAVDAPEPLASFLADRGYLPRGVPLMKRVAGLPGQQVCRIGARITVDGIAMGEALDRDRLGRLLPVWQGCHRIGDGEIFLMNWSVRDSLDGRYFGPISTGSIIGRATPVWTDEDGSGRFEWRAPTR</sequence>
<dbReference type="OrthoDB" id="5360818at2"/>
<keyword evidence="4" id="KW-1185">Reference proteome</keyword>
<dbReference type="SUPFAM" id="SSF51306">
    <property type="entry name" value="LexA/Signal peptidase"/>
    <property type="match status" value="1"/>
</dbReference>
<dbReference type="EMBL" id="UWOC01000066">
    <property type="protein sequence ID" value="VCU07774.1"/>
    <property type="molecule type" value="Genomic_DNA"/>
</dbReference>
<keyword evidence="1" id="KW-0472">Membrane</keyword>
<feature type="domain" description="Peptidase S26" evidence="2">
    <location>
        <begin position="6"/>
        <end position="165"/>
    </location>
</feature>
<dbReference type="InterPro" id="IPR036286">
    <property type="entry name" value="LexA/Signal_pep-like_sf"/>
</dbReference>
<dbReference type="Pfam" id="PF10502">
    <property type="entry name" value="Peptidase_S26"/>
    <property type="match status" value="1"/>
</dbReference>
<reference evidence="4" key="1">
    <citation type="submission" date="2018-10" db="EMBL/GenBank/DDBJ databases">
        <authorList>
            <person name="Peiro R."/>
            <person name="Begona"/>
            <person name="Cbmso G."/>
            <person name="Lopez M."/>
            <person name="Gonzalez S."/>
            <person name="Sacristan E."/>
            <person name="Castillo E."/>
        </authorList>
    </citation>
    <scope>NUCLEOTIDE SEQUENCE [LARGE SCALE GENOMIC DNA]</scope>
</reference>
<evidence type="ECO:0000313" key="4">
    <source>
        <dbReference type="Proteomes" id="UP000289200"/>
    </source>
</evidence>
<name>A0A447CRD5_9BRAD</name>
<proteinExistence type="predicted"/>
<keyword evidence="1" id="KW-1133">Transmembrane helix</keyword>
<dbReference type="InterPro" id="IPR019533">
    <property type="entry name" value="Peptidase_S26"/>
</dbReference>
<dbReference type="GO" id="GO:0004252">
    <property type="term" value="F:serine-type endopeptidase activity"/>
    <property type="evidence" value="ECO:0007669"/>
    <property type="project" value="InterPro"/>
</dbReference>
<protein>
    <recommendedName>
        <fullName evidence="2">Peptidase S26 domain-containing protein</fullName>
    </recommendedName>
</protein>